<feature type="compositionally biased region" description="Basic and acidic residues" evidence="2">
    <location>
        <begin position="143"/>
        <end position="163"/>
    </location>
</feature>
<dbReference type="PANTHER" id="PTHR45006">
    <property type="entry name" value="DNAJ-LIKE PROTEIN 1"/>
    <property type="match status" value="1"/>
</dbReference>
<dbReference type="Gene3D" id="1.10.287.110">
    <property type="entry name" value="DnaJ domain"/>
    <property type="match status" value="1"/>
</dbReference>
<dbReference type="FunFam" id="1.10.287.110:FF:000028">
    <property type="entry name" value="DnaJ domain protein"/>
    <property type="match status" value="1"/>
</dbReference>
<dbReference type="InterPro" id="IPR036869">
    <property type="entry name" value="J_dom_sf"/>
</dbReference>
<dbReference type="GO" id="GO:0005829">
    <property type="term" value="C:cytosol"/>
    <property type="evidence" value="ECO:0007669"/>
    <property type="project" value="UniProtKB-ARBA"/>
</dbReference>
<gene>
    <name evidence="4" type="ORF">FALBO_6598</name>
</gene>
<feature type="compositionally biased region" description="Low complexity" evidence="2">
    <location>
        <begin position="125"/>
        <end position="134"/>
    </location>
</feature>
<feature type="domain" description="J" evidence="3">
    <location>
        <begin position="6"/>
        <end position="71"/>
    </location>
</feature>
<evidence type="ECO:0000313" key="5">
    <source>
        <dbReference type="Proteomes" id="UP000554235"/>
    </source>
</evidence>
<dbReference type="SMART" id="SM00271">
    <property type="entry name" value="DnaJ"/>
    <property type="match status" value="1"/>
</dbReference>
<dbReference type="SUPFAM" id="SSF46565">
    <property type="entry name" value="Chaperone J-domain"/>
    <property type="match status" value="1"/>
</dbReference>
<feature type="compositionally biased region" description="Low complexity" evidence="2">
    <location>
        <begin position="164"/>
        <end position="175"/>
    </location>
</feature>
<evidence type="ECO:0000256" key="1">
    <source>
        <dbReference type="ARBA" id="ARBA00023186"/>
    </source>
</evidence>
<evidence type="ECO:0000256" key="2">
    <source>
        <dbReference type="SAM" id="MobiDB-lite"/>
    </source>
</evidence>
<protein>
    <submittedName>
        <fullName evidence="4">J domain-containing</fullName>
    </submittedName>
</protein>
<dbReference type="InterPro" id="IPR018253">
    <property type="entry name" value="DnaJ_domain_CS"/>
</dbReference>
<name>A0A8H4LD07_9HYPO</name>
<dbReference type="InterPro" id="IPR052814">
    <property type="entry name" value="Peroxisomal_DnaJ"/>
</dbReference>
<reference evidence="4 5" key="1">
    <citation type="submission" date="2020-01" db="EMBL/GenBank/DDBJ databases">
        <title>Identification and distribution of gene clusters putatively required for synthesis of sphingolipid metabolism inhibitors in phylogenetically diverse species of the filamentous fungus Fusarium.</title>
        <authorList>
            <person name="Kim H.-S."/>
            <person name="Busman M."/>
            <person name="Brown D.W."/>
            <person name="Divon H."/>
            <person name="Uhlig S."/>
            <person name="Proctor R.H."/>
        </authorList>
    </citation>
    <scope>NUCLEOTIDE SEQUENCE [LARGE SCALE GENOMIC DNA]</scope>
    <source>
        <strain evidence="4 5">NRRL 20459</strain>
    </source>
</reference>
<dbReference type="PANTHER" id="PTHR45006:SF1">
    <property type="entry name" value="DNAJ-LIKE PROTEIN 1"/>
    <property type="match status" value="1"/>
</dbReference>
<comment type="caution">
    <text evidence="4">The sequence shown here is derived from an EMBL/GenBank/DDBJ whole genome shotgun (WGS) entry which is preliminary data.</text>
</comment>
<organism evidence="4 5">
    <name type="scientific">Fusarium albosuccineum</name>
    <dbReference type="NCBI Taxonomy" id="1237068"/>
    <lineage>
        <taxon>Eukaryota</taxon>
        <taxon>Fungi</taxon>
        <taxon>Dikarya</taxon>
        <taxon>Ascomycota</taxon>
        <taxon>Pezizomycotina</taxon>
        <taxon>Sordariomycetes</taxon>
        <taxon>Hypocreomycetidae</taxon>
        <taxon>Hypocreales</taxon>
        <taxon>Nectriaceae</taxon>
        <taxon>Fusarium</taxon>
        <taxon>Fusarium decemcellulare species complex</taxon>
    </lineage>
</organism>
<dbReference type="EMBL" id="JAADYS010000859">
    <property type="protein sequence ID" value="KAF4466551.1"/>
    <property type="molecule type" value="Genomic_DNA"/>
</dbReference>
<accession>A0A8H4LD07</accession>
<evidence type="ECO:0000259" key="3">
    <source>
        <dbReference type="PROSITE" id="PS50076"/>
    </source>
</evidence>
<dbReference type="Pfam" id="PF00226">
    <property type="entry name" value="DnaJ"/>
    <property type="match status" value="1"/>
</dbReference>
<evidence type="ECO:0000313" key="4">
    <source>
        <dbReference type="EMBL" id="KAF4466551.1"/>
    </source>
</evidence>
<dbReference type="PROSITE" id="PS50076">
    <property type="entry name" value="DNAJ_2"/>
    <property type="match status" value="1"/>
</dbReference>
<dbReference type="InterPro" id="IPR001623">
    <property type="entry name" value="DnaJ_domain"/>
</dbReference>
<sequence length="175" mass="19027">MVVDTAYYDTLGVQPTATELEIKKAYRKMAIVHHPDKNPNDPTAHEKFQAIGEAYQVLSDTDLRKAYDKFGKDHAKPQEGFADPAEFFSSIFGGDAFVDWIGEISLMKDLTATMDITMQEEEAAAAEAAAQAAAAEEDFPGTEDAKKESMKDQEKRAEEKKAEAGAAEAGAPPPP</sequence>
<dbReference type="Proteomes" id="UP000554235">
    <property type="component" value="Unassembled WGS sequence"/>
</dbReference>
<feature type="region of interest" description="Disordered" evidence="2">
    <location>
        <begin position="122"/>
        <end position="175"/>
    </location>
</feature>
<dbReference type="AlphaFoldDB" id="A0A8H4LD07"/>
<proteinExistence type="predicted"/>
<keyword evidence="5" id="KW-1185">Reference proteome</keyword>
<dbReference type="PRINTS" id="PR00625">
    <property type="entry name" value="JDOMAIN"/>
</dbReference>
<dbReference type="GO" id="GO:0016558">
    <property type="term" value="P:protein import into peroxisome matrix"/>
    <property type="evidence" value="ECO:0007669"/>
    <property type="project" value="TreeGrafter"/>
</dbReference>
<feature type="non-terminal residue" evidence="4">
    <location>
        <position position="175"/>
    </location>
</feature>
<dbReference type="OrthoDB" id="552049at2759"/>
<dbReference type="PROSITE" id="PS00636">
    <property type="entry name" value="DNAJ_1"/>
    <property type="match status" value="1"/>
</dbReference>
<dbReference type="CDD" id="cd06257">
    <property type="entry name" value="DnaJ"/>
    <property type="match status" value="1"/>
</dbReference>
<keyword evidence="1" id="KW-0143">Chaperone</keyword>